<dbReference type="Gene3D" id="3.30.470.30">
    <property type="entry name" value="DNA ligase/mRNA capping enzyme"/>
    <property type="match status" value="1"/>
</dbReference>
<dbReference type="Proteomes" id="UP000245362">
    <property type="component" value="Unassembled WGS sequence"/>
</dbReference>
<evidence type="ECO:0000256" key="4">
    <source>
        <dbReference type="ARBA" id="ARBA00023204"/>
    </source>
</evidence>
<evidence type="ECO:0000313" key="7">
    <source>
        <dbReference type="Proteomes" id="UP000245362"/>
    </source>
</evidence>
<dbReference type="CDD" id="cd08041">
    <property type="entry name" value="OBF_kDNA_ligase_like"/>
    <property type="match status" value="1"/>
</dbReference>
<dbReference type="GO" id="GO:0006260">
    <property type="term" value="P:DNA replication"/>
    <property type="evidence" value="ECO:0007669"/>
    <property type="project" value="UniProtKB-KW"/>
</dbReference>
<dbReference type="SUPFAM" id="SSF50249">
    <property type="entry name" value="Nucleic acid-binding proteins"/>
    <property type="match status" value="1"/>
</dbReference>
<dbReference type="GO" id="GO:0016874">
    <property type="term" value="F:ligase activity"/>
    <property type="evidence" value="ECO:0007669"/>
    <property type="project" value="UniProtKB-KW"/>
</dbReference>
<dbReference type="InterPro" id="IPR029319">
    <property type="entry name" value="DNA_ligase_OB"/>
</dbReference>
<dbReference type="EMBL" id="QFWT01000001">
    <property type="protein sequence ID" value="PWI34720.1"/>
    <property type="molecule type" value="Genomic_DNA"/>
</dbReference>
<feature type="domain" description="DNA ligase OB-like" evidence="5">
    <location>
        <begin position="219"/>
        <end position="284"/>
    </location>
</feature>
<dbReference type="AlphaFoldDB" id="A0A2U3BD66"/>
<evidence type="ECO:0000256" key="2">
    <source>
        <dbReference type="ARBA" id="ARBA00022705"/>
    </source>
</evidence>
<dbReference type="RefSeq" id="WP_109317875.1">
    <property type="nucleotide sequence ID" value="NZ_QFWT01000001.1"/>
</dbReference>
<dbReference type="PANTHER" id="PTHR47810:SF1">
    <property type="entry name" value="DNA LIGASE B"/>
    <property type="match status" value="1"/>
</dbReference>
<gene>
    <name evidence="6" type="ORF">DI392_00065</name>
</gene>
<protein>
    <submittedName>
        <fullName evidence="6">DNA ligase</fullName>
    </submittedName>
</protein>
<organism evidence="6 7">
    <name type="scientific">Vibrio albus</name>
    <dbReference type="NCBI Taxonomy" id="2200953"/>
    <lineage>
        <taxon>Bacteria</taxon>
        <taxon>Pseudomonadati</taxon>
        <taxon>Pseudomonadota</taxon>
        <taxon>Gammaproteobacteria</taxon>
        <taxon>Vibrionales</taxon>
        <taxon>Vibrionaceae</taxon>
        <taxon>Vibrio</taxon>
    </lineage>
</organism>
<dbReference type="NCBIfam" id="NF006592">
    <property type="entry name" value="PRK09125.1"/>
    <property type="match status" value="1"/>
</dbReference>
<keyword evidence="1 6" id="KW-0436">Ligase</keyword>
<dbReference type="Gene3D" id="3.30.1490.70">
    <property type="match status" value="1"/>
</dbReference>
<dbReference type="InterPro" id="IPR050326">
    <property type="entry name" value="NAD_dep_DNA_ligaseB"/>
</dbReference>
<evidence type="ECO:0000256" key="1">
    <source>
        <dbReference type="ARBA" id="ARBA00022598"/>
    </source>
</evidence>
<keyword evidence="3" id="KW-0227">DNA damage</keyword>
<evidence type="ECO:0000313" key="6">
    <source>
        <dbReference type="EMBL" id="PWI34720.1"/>
    </source>
</evidence>
<keyword evidence="4" id="KW-0234">DNA repair</keyword>
<dbReference type="PANTHER" id="PTHR47810">
    <property type="entry name" value="DNA LIGASE"/>
    <property type="match status" value="1"/>
</dbReference>
<dbReference type="InterPro" id="IPR012340">
    <property type="entry name" value="NA-bd_OB-fold"/>
</dbReference>
<comment type="caution">
    <text evidence="6">The sequence shown here is derived from an EMBL/GenBank/DDBJ whole genome shotgun (WGS) entry which is preliminary data.</text>
</comment>
<evidence type="ECO:0000259" key="5">
    <source>
        <dbReference type="Pfam" id="PF14743"/>
    </source>
</evidence>
<dbReference type="GO" id="GO:0006281">
    <property type="term" value="P:DNA repair"/>
    <property type="evidence" value="ECO:0007669"/>
    <property type="project" value="UniProtKB-KW"/>
</dbReference>
<reference evidence="6 7" key="1">
    <citation type="submission" date="2018-05" db="EMBL/GenBank/DDBJ databases">
        <title>Vibrio limimaris sp. nov., isolated from marine sediment.</title>
        <authorList>
            <person name="Li C.-M."/>
        </authorList>
    </citation>
    <scope>NUCLEOTIDE SEQUENCE [LARGE SCALE GENOMIC DNA]</scope>
    <source>
        <strain evidence="6 7">E4404</strain>
    </source>
</reference>
<name>A0A2U3BD66_9VIBR</name>
<dbReference type="CDD" id="cd07896">
    <property type="entry name" value="Adenylation_kDNA_ligase_like"/>
    <property type="match status" value="1"/>
</dbReference>
<keyword evidence="7" id="KW-1185">Reference proteome</keyword>
<dbReference type="Pfam" id="PF14743">
    <property type="entry name" value="DNA_ligase_OB_2"/>
    <property type="match status" value="1"/>
</dbReference>
<dbReference type="OrthoDB" id="9782700at2"/>
<dbReference type="Gene3D" id="2.40.50.140">
    <property type="entry name" value="Nucleic acid-binding proteins"/>
    <property type="match status" value="1"/>
</dbReference>
<proteinExistence type="predicted"/>
<accession>A0A2U3BD66</accession>
<sequence>MQISTSSRNKAILLLTGVTSVSLSDYAVAFSEPNIVLANRFTESLELKHYLMSEKLDGIRAFWTGKDLLTRKGNKIYAPHWFIQSLPDFPVEGELWAGRGNFHMVQSTVLDKVPKDTAWEHIRLMLFDLPEEKGPYSERYRRLVQLVTSVESPHLGYIEHSLVASELALLDFLDSLQVLGGEGVMLRRTDSEYRAGRSDDLVKLKKHQDAEAEVIGYKPGSGKYTGLMGAIHVKLENGRTFYIGSGFTDEDRRTPPPLGSVITFKFNGYTVSGLPRFARFQRIRKD</sequence>
<dbReference type="SUPFAM" id="SSF56091">
    <property type="entry name" value="DNA ligase/mRNA capping enzyme, catalytic domain"/>
    <property type="match status" value="1"/>
</dbReference>
<keyword evidence="2" id="KW-0235">DNA replication</keyword>
<evidence type="ECO:0000256" key="3">
    <source>
        <dbReference type="ARBA" id="ARBA00022763"/>
    </source>
</evidence>